<evidence type="ECO:0000313" key="10">
    <source>
        <dbReference type="Proteomes" id="UP000705379"/>
    </source>
</evidence>
<organism evidence="9 10">
    <name type="scientific">Roseibium polysiphoniae</name>
    <dbReference type="NCBI Taxonomy" id="2571221"/>
    <lineage>
        <taxon>Bacteria</taxon>
        <taxon>Pseudomonadati</taxon>
        <taxon>Pseudomonadota</taxon>
        <taxon>Alphaproteobacteria</taxon>
        <taxon>Hyphomicrobiales</taxon>
        <taxon>Stappiaceae</taxon>
        <taxon>Roseibium</taxon>
    </lineage>
</organism>
<dbReference type="GO" id="GO:0005506">
    <property type="term" value="F:iron ion binding"/>
    <property type="evidence" value="ECO:0007669"/>
    <property type="project" value="InterPro"/>
</dbReference>
<comment type="PTM">
    <text evidence="7">Binds 1 heme group per subunit.</text>
</comment>
<dbReference type="EMBL" id="QTKU01000001">
    <property type="protein sequence ID" value="MBS8258684.1"/>
    <property type="molecule type" value="Genomic_DNA"/>
</dbReference>
<feature type="binding site" description="covalent" evidence="7">
    <location>
        <position position="140"/>
    </location>
    <ligand>
        <name>heme c</name>
        <dbReference type="ChEBI" id="CHEBI:61717"/>
    </ligand>
</feature>
<dbReference type="Proteomes" id="UP000705379">
    <property type="component" value="Unassembled WGS sequence"/>
</dbReference>
<sequence length="151" mass="15061">MRKLVLGMALVAVTSLGATSVIAADDPIEIRKSIMQSVGAAAGLGGGMMKGEIAYTPAAGKAVIAAMDASAHSFGSFFPAGSEAGDTTASPKIWEDAAGFEAALAKFSEATGAAMAASGRSGPADVDAFKAAMGPVFGNCKSCHEAFRVKK</sequence>
<feature type="signal peptide" evidence="8">
    <location>
        <begin position="1"/>
        <end position="23"/>
    </location>
</feature>
<dbReference type="Gene3D" id="1.20.120.10">
    <property type="entry name" value="Cytochrome c/b562"/>
    <property type="match status" value="1"/>
</dbReference>
<evidence type="ECO:0000256" key="8">
    <source>
        <dbReference type="SAM" id="SignalP"/>
    </source>
</evidence>
<dbReference type="GO" id="GO:0022900">
    <property type="term" value="P:electron transport chain"/>
    <property type="evidence" value="ECO:0007669"/>
    <property type="project" value="InterPro"/>
</dbReference>
<evidence type="ECO:0000256" key="2">
    <source>
        <dbReference type="ARBA" id="ARBA00022617"/>
    </source>
</evidence>
<evidence type="ECO:0000256" key="1">
    <source>
        <dbReference type="ARBA" id="ARBA00022448"/>
    </source>
</evidence>
<keyword evidence="3 6" id="KW-0479">Metal-binding</keyword>
<reference evidence="9" key="2">
    <citation type="journal article" date="2021" name="Microorganisms">
        <title>Bacterial Dimethylsulfoniopropionate Biosynthesis in the East China Sea.</title>
        <authorList>
            <person name="Liu J."/>
            <person name="Zhang Y."/>
            <person name="Liu J."/>
            <person name="Zhong H."/>
            <person name="Williams B.T."/>
            <person name="Zheng Y."/>
            <person name="Curson A.R.J."/>
            <person name="Sun C."/>
            <person name="Sun H."/>
            <person name="Song D."/>
            <person name="Wagner Mackenzie B."/>
            <person name="Bermejo Martinez A."/>
            <person name="Todd J.D."/>
            <person name="Zhang X.H."/>
        </authorList>
    </citation>
    <scope>NUCLEOTIDE SEQUENCE</scope>
    <source>
        <strain evidence="9">AESS21</strain>
    </source>
</reference>
<evidence type="ECO:0000256" key="4">
    <source>
        <dbReference type="ARBA" id="ARBA00022982"/>
    </source>
</evidence>
<dbReference type="InterPro" id="IPR012127">
    <property type="entry name" value="Cyt_c_prime"/>
</dbReference>
<accession>A0A944GQT3</accession>
<proteinExistence type="predicted"/>
<dbReference type="PIRSF" id="PIRSF000027">
    <property type="entry name" value="Cytc_c_prime"/>
    <property type="match status" value="1"/>
</dbReference>
<evidence type="ECO:0000313" key="9">
    <source>
        <dbReference type="EMBL" id="MBS8258684.1"/>
    </source>
</evidence>
<dbReference type="InterPro" id="IPR010980">
    <property type="entry name" value="Cyt_c/b562"/>
</dbReference>
<comment type="caution">
    <text evidence="9">The sequence shown here is derived from an EMBL/GenBank/DDBJ whole genome shotgun (WGS) entry which is preliminary data.</text>
</comment>
<evidence type="ECO:0000256" key="5">
    <source>
        <dbReference type="ARBA" id="ARBA00023004"/>
    </source>
</evidence>
<reference evidence="9" key="1">
    <citation type="submission" date="2018-08" db="EMBL/GenBank/DDBJ databases">
        <authorList>
            <person name="Jin W."/>
            <person name="Wang H."/>
            <person name="Yang Y."/>
            <person name="Li M."/>
            <person name="Liu J."/>
        </authorList>
    </citation>
    <scope>NUCLEOTIDE SEQUENCE</scope>
    <source>
        <strain evidence="9">AESS21</strain>
    </source>
</reference>
<evidence type="ECO:0000256" key="7">
    <source>
        <dbReference type="PIRSR" id="PIRSR000027-2"/>
    </source>
</evidence>
<dbReference type="Pfam" id="PF01322">
    <property type="entry name" value="Cytochrom_C_2"/>
    <property type="match status" value="1"/>
</dbReference>
<feature type="binding site" description="axial binding residue" evidence="6">
    <location>
        <position position="144"/>
    </location>
    <ligand>
        <name>heme c</name>
        <dbReference type="ChEBI" id="CHEBI:61717"/>
    </ligand>
    <ligandPart>
        <name>Fe</name>
        <dbReference type="ChEBI" id="CHEBI:18248"/>
    </ligandPart>
</feature>
<dbReference type="SUPFAM" id="SSF47175">
    <property type="entry name" value="Cytochromes"/>
    <property type="match status" value="1"/>
</dbReference>
<name>A0A944GQT3_9HYPH</name>
<keyword evidence="8" id="KW-0732">Signal</keyword>
<feature type="chain" id="PRO_5037298953" evidence="8">
    <location>
        <begin position="24"/>
        <end position="151"/>
    </location>
</feature>
<keyword evidence="4" id="KW-0249">Electron transport</keyword>
<evidence type="ECO:0000256" key="6">
    <source>
        <dbReference type="PIRSR" id="PIRSR000027-1"/>
    </source>
</evidence>
<feature type="binding site" description="covalent" evidence="7">
    <location>
        <position position="143"/>
    </location>
    <ligand>
        <name>heme c</name>
        <dbReference type="ChEBI" id="CHEBI:61717"/>
    </ligand>
</feature>
<dbReference type="GO" id="GO:0020037">
    <property type="term" value="F:heme binding"/>
    <property type="evidence" value="ECO:0007669"/>
    <property type="project" value="InterPro"/>
</dbReference>
<dbReference type="GO" id="GO:0009055">
    <property type="term" value="F:electron transfer activity"/>
    <property type="evidence" value="ECO:0007669"/>
    <property type="project" value="InterPro"/>
</dbReference>
<protein>
    <submittedName>
        <fullName evidence="9">Cytochrome c</fullName>
    </submittedName>
</protein>
<dbReference type="AlphaFoldDB" id="A0A944GQT3"/>
<keyword evidence="2 7" id="KW-0349">Heme</keyword>
<dbReference type="RefSeq" id="WP_213214459.1">
    <property type="nucleotide sequence ID" value="NZ_QTKU01000001.1"/>
</dbReference>
<dbReference type="GO" id="GO:0042597">
    <property type="term" value="C:periplasmic space"/>
    <property type="evidence" value="ECO:0007669"/>
    <property type="project" value="InterPro"/>
</dbReference>
<dbReference type="InterPro" id="IPR002321">
    <property type="entry name" value="Cyt_c_II"/>
</dbReference>
<evidence type="ECO:0000256" key="3">
    <source>
        <dbReference type="ARBA" id="ARBA00022723"/>
    </source>
</evidence>
<gene>
    <name evidence="9" type="ORF">DYI23_00510</name>
</gene>
<keyword evidence="1" id="KW-0813">Transport</keyword>
<dbReference type="PROSITE" id="PS51009">
    <property type="entry name" value="CYTCII"/>
    <property type="match status" value="1"/>
</dbReference>
<keyword evidence="5 6" id="KW-0408">Iron</keyword>